<dbReference type="AlphaFoldDB" id="A0A238D942"/>
<reference evidence="1 2" key="1">
    <citation type="submission" date="2016-06" db="EMBL/GenBank/DDBJ databases">
        <authorList>
            <person name="Kjaerup R.B."/>
            <person name="Dalgaard T.S."/>
            <person name="Juul-Madsen H.R."/>
        </authorList>
    </citation>
    <scope>NUCLEOTIDE SEQUENCE [LARGE SCALE GENOMIC DNA]</scope>
    <source>
        <strain evidence="1 2">DSM 16361</strain>
    </source>
</reference>
<protein>
    <submittedName>
        <fullName evidence="1">Uncharacterized protein</fullName>
    </submittedName>
</protein>
<evidence type="ECO:0000313" key="1">
    <source>
        <dbReference type="EMBL" id="SBP89654.1"/>
    </source>
</evidence>
<gene>
    <name evidence="1" type="ORF">THIARS_80178</name>
</gene>
<proteinExistence type="predicted"/>
<evidence type="ECO:0000313" key="2">
    <source>
        <dbReference type="Proteomes" id="UP000214566"/>
    </source>
</evidence>
<dbReference type="Proteomes" id="UP000214566">
    <property type="component" value="Unassembled WGS sequence"/>
</dbReference>
<sequence length="190" mass="21754">MCEKHALAQIWPTSLYAAPPTKWSIRMASIRKHGNGYQCCIRSKGFPVQSKVFPNKAQAVQWSKVVESEMVRGVFIDRSEAEQTTRGEALARYLTERTPQKRGAKQERRRIHTLIALPWAATSLAALLWRRCRFEPHADRRLGHGKRAARSVRLEFRRPPTGSPQIWRMAQIGIGANSLGCRLREVARKR</sequence>
<organism evidence="1 2">
    <name type="scientific">Thiomonas delicata</name>
    <name type="common">Thiomonas cuprina</name>
    <dbReference type="NCBI Taxonomy" id="364030"/>
    <lineage>
        <taxon>Bacteria</taxon>
        <taxon>Pseudomonadati</taxon>
        <taxon>Pseudomonadota</taxon>
        <taxon>Betaproteobacteria</taxon>
        <taxon>Burkholderiales</taxon>
        <taxon>Thiomonas</taxon>
    </lineage>
</organism>
<dbReference type="EMBL" id="FLMQ01000057">
    <property type="protein sequence ID" value="SBP89654.1"/>
    <property type="molecule type" value="Genomic_DNA"/>
</dbReference>
<keyword evidence="2" id="KW-1185">Reference proteome</keyword>
<accession>A0A238D942</accession>
<name>A0A238D942_THIDL</name>